<sequence length="248" mass="27295">MFHEGGDRRVLYNPPGSMDTWALIQHGQPAMQPHLTSSKLYNQLPSLEVADKLFSDRSVLPQLRSLLDEHPDFGITLVHRHFALNPGQVMLTRGLVTQPEQPEIDPSNAFPSAWLATGEPFEYNVDPSTPALPIELLKTFQSAVKKLNIPEFERTGIPIVGICCAPTGLTDHTIFVERTEDKRNVVELRSLVDRPVGGWGITTVWLNTTVGCDCQSGGKAHTQACTDTSCYSSSGTAMKPTPARTREC</sequence>
<evidence type="ECO:0000313" key="2">
    <source>
        <dbReference type="Proteomes" id="UP000807306"/>
    </source>
</evidence>
<evidence type="ECO:0000313" key="1">
    <source>
        <dbReference type="EMBL" id="KAF9522925.1"/>
    </source>
</evidence>
<dbReference type="EMBL" id="MU157930">
    <property type="protein sequence ID" value="KAF9522925.1"/>
    <property type="molecule type" value="Genomic_DNA"/>
</dbReference>
<dbReference type="AlphaFoldDB" id="A0A9P6E5M0"/>
<protein>
    <submittedName>
        <fullName evidence="1">Uncharacterized protein</fullName>
    </submittedName>
</protein>
<comment type="caution">
    <text evidence="1">The sequence shown here is derived from an EMBL/GenBank/DDBJ whole genome shotgun (WGS) entry which is preliminary data.</text>
</comment>
<gene>
    <name evidence="1" type="ORF">CPB83DRAFT_863764</name>
</gene>
<dbReference type="Proteomes" id="UP000807306">
    <property type="component" value="Unassembled WGS sequence"/>
</dbReference>
<keyword evidence="2" id="KW-1185">Reference proteome</keyword>
<dbReference type="OrthoDB" id="2322999at2759"/>
<reference evidence="1" key="1">
    <citation type="submission" date="2020-11" db="EMBL/GenBank/DDBJ databases">
        <authorList>
            <consortium name="DOE Joint Genome Institute"/>
            <person name="Ahrendt S."/>
            <person name="Riley R."/>
            <person name="Andreopoulos W."/>
            <person name="Labutti K."/>
            <person name="Pangilinan J."/>
            <person name="Ruiz-Duenas F.J."/>
            <person name="Barrasa J.M."/>
            <person name="Sanchez-Garcia M."/>
            <person name="Camarero S."/>
            <person name="Miyauchi S."/>
            <person name="Serrano A."/>
            <person name="Linde D."/>
            <person name="Babiker R."/>
            <person name="Drula E."/>
            <person name="Ayuso-Fernandez I."/>
            <person name="Pacheco R."/>
            <person name="Padilla G."/>
            <person name="Ferreira P."/>
            <person name="Barriuso J."/>
            <person name="Kellner H."/>
            <person name="Castanera R."/>
            <person name="Alfaro M."/>
            <person name="Ramirez L."/>
            <person name="Pisabarro A.G."/>
            <person name="Kuo A."/>
            <person name="Tritt A."/>
            <person name="Lipzen A."/>
            <person name="He G."/>
            <person name="Yan M."/>
            <person name="Ng V."/>
            <person name="Cullen D."/>
            <person name="Martin F."/>
            <person name="Rosso M.-N."/>
            <person name="Henrissat B."/>
            <person name="Hibbett D."/>
            <person name="Martinez A.T."/>
            <person name="Grigoriev I.V."/>
        </authorList>
    </citation>
    <scope>NUCLEOTIDE SEQUENCE</scope>
    <source>
        <strain evidence="1">CBS 506.95</strain>
    </source>
</reference>
<proteinExistence type="predicted"/>
<accession>A0A9P6E5M0</accession>
<name>A0A9P6E5M0_9AGAR</name>
<organism evidence="1 2">
    <name type="scientific">Crepidotus variabilis</name>
    <dbReference type="NCBI Taxonomy" id="179855"/>
    <lineage>
        <taxon>Eukaryota</taxon>
        <taxon>Fungi</taxon>
        <taxon>Dikarya</taxon>
        <taxon>Basidiomycota</taxon>
        <taxon>Agaricomycotina</taxon>
        <taxon>Agaricomycetes</taxon>
        <taxon>Agaricomycetidae</taxon>
        <taxon>Agaricales</taxon>
        <taxon>Agaricineae</taxon>
        <taxon>Crepidotaceae</taxon>
        <taxon>Crepidotus</taxon>
    </lineage>
</organism>